<dbReference type="PANTHER" id="PTHR46289">
    <property type="entry name" value="52 KDA REPRESSOR OF THE INHIBITOR OF THE PROTEIN KINASE-LIKE PROTEIN-RELATED"/>
    <property type="match status" value="1"/>
</dbReference>
<feature type="region of interest" description="Disordered" evidence="1">
    <location>
        <begin position="1"/>
        <end position="40"/>
    </location>
</feature>
<dbReference type="GO" id="GO:0016301">
    <property type="term" value="F:kinase activity"/>
    <property type="evidence" value="ECO:0007669"/>
    <property type="project" value="UniProtKB-KW"/>
</dbReference>
<dbReference type="SUPFAM" id="SSF53098">
    <property type="entry name" value="Ribonuclease H-like"/>
    <property type="match status" value="1"/>
</dbReference>
<reference evidence="4 5" key="1">
    <citation type="submission" date="2015-04" db="EMBL/GenBank/DDBJ databases">
        <title>Lasius niger genome sequencing.</title>
        <authorList>
            <person name="Konorov E.A."/>
            <person name="Nikitin M.A."/>
            <person name="Kirill M.V."/>
            <person name="Chang P."/>
        </authorList>
    </citation>
    <scope>NUCLEOTIDE SEQUENCE [LARGE SCALE GENOMIC DNA]</scope>
    <source>
        <tissue evidence="4">Whole</tissue>
    </source>
</reference>
<feature type="compositionally biased region" description="Basic and acidic residues" evidence="1">
    <location>
        <begin position="26"/>
        <end position="36"/>
    </location>
</feature>
<dbReference type="Pfam" id="PF05699">
    <property type="entry name" value="Dimer_Tnp_hAT"/>
    <property type="match status" value="1"/>
</dbReference>
<accession>A0A0J7NNB2</accession>
<keyword evidence="4" id="KW-0808">Transferase</keyword>
<dbReference type="InterPro" id="IPR052958">
    <property type="entry name" value="IFN-induced_PKR_regulator"/>
</dbReference>
<dbReference type="OrthoDB" id="7555038at2759"/>
<dbReference type="PANTHER" id="PTHR46289:SF17">
    <property type="entry name" value="HAT C-TERMINAL DIMERISATION DOMAIN-CONTAINING PROTEIN"/>
    <property type="match status" value="1"/>
</dbReference>
<evidence type="ECO:0000259" key="3">
    <source>
        <dbReference type="Pfam" id="PF14291"/>
    </source>
</evidence>
<keyword evidence="4" id="KW-0418">Kinase</keyword>
<sequence length="752" mass="85701">MSDIRRFLCKKRKTDDTTATPSSSTDHQKEDGRDEESPLNSGANLLDIGLYLDSNSHADDELRLKLLREPWAPSQMYNFKKDVNIGAKRAFRSEWLTTYPWLTYSAIAKGPLCRVCVLFRPPAQRGLQGQFIVSPCLKYHKFHEAAQSHATTQWHRNAIVSSKNFEKIMDRQQLSVHEALDSAYHKEVEENRVKLRSIISTILFCGQHDLPVRGKSDEGSVFRDLLHFRIESGDKVLKNHLESGAKNSLYISHQIQNDLIQTYSDVLKGKIIEEVKRASVFSVLADETADISGTEQLSIGVRYLRCDQKNKKPIICEEFLGFVPLQELNSKSISETIIRFLENCDLDLNRLVGQGYDGCAAMAGHISGVQKLINDKYPMALFFHCASHILNLVINDLNDVNEVRNTAGTTKEIINFFRESTLRRNMIPNIPLFCETRWSAKYKSIRIFSENFSTIVRALKELSENAPNSKTKVNAHQLYTTATTPTYIVTLLVIAIYSAKLEPVCNQLQQVNMNIKAINDHVAKLTNVPQSHRNNALIQFTAIFEKAQKICEELDIEFKRPRVAARQTQRSNQPSENVEDFFRRSIFIPYLDSIISSLRDRFSSTHEKAFSLMQLHPDALKKLDKVSFLAVAEDINSLYGDILSNFIAEATTWYEMWKNEATPNESLEYADLICQATPFYPAVAEAIKIGLTLPATTCSIERSFSTLRRIKTWNRSTMGDKRLSGLCMLSVHRKRVQEDTEFIDNVTNEFGK</sequence>
<dbReference type="InterPro" id="IPR008906">
    <property type="entry name" value="HATC_C_dom"/>
</dbReference>
<dbReference type="EMBL" id="LBMM01003081">
    <property type="protein sequence ID" value="KMQ93995.1"/>
    <property type="molecule type" value="Genomic_DNA"/>
</dbReference>
<dbReference type="GO" id="GO:0046983">
    <property type="term" value="F:protein dimerization activity"/>
    <property type="evidence" value="ECO:0007669"/>
    <property type="project" value="InterPro"/>
</dbReference>
<dbReference type="PaxDb" id="67767-A0A0J7NNB2"/>
<organism evidence="4 5">
    <name type="scientific">Lasius niger</name>
    <name type="common">Black garden ant</name>
    <dbReference type="NCBI Taxonomy" id="67767"/>
    <lineage>
        <taxon>Eukaryota</taxon>
        <taxon>Metazoa</taxon>
        <taxon>Ecdysozoa</taxon>
        <taxon>Arthropoda</taxon>
        <taxon>Hexapoda</taxon>
        <taxon>Insecta</taxon>
        <taxon>Pterygota</taxon>
        <taxon>Neoptera</taxon>
        <taxon>Endopterygota</taxon>
        <taxon>Hymenoptera</taxon>
        <taxon>Apocrita</taxon>
        <taxon>Aculeata</taxon>
        <taxon>Formicoidea</taxon>
        <taxon>Formicidae</taxon>
        <taxon>Formicinae</taxon>
        <taxon>Lasius</taxon>
        <taxon>Lasius</taxon>
    </lineage>
</organism>
<evidence type="ECO:0000313" key="4">
    <source>
        <dbReference type="EMBL" id="KMQ93995.1"/>
    </source>
</evidence>
<keyword evidence="5" id="KW-1185">Reference proteome</keyword>
<protein>
    <submittedName>
        <fullName evidence="4">52 kDa repressor of the inhibitor of the protein kinase-like protein</fullName>
    </submittedName>
</protein>
<dbReference type="Proteomes" id="UP000036403">
    <property type="component" value="Unassembled WGS sequence"/>
</dbReference>
<comment type="caution">
    <text evidence="4">The sequence shown here is derived from an EMBL/GenBank/DDBJ whole genome shotgun (WGS) entry which is preliminary data.</text>
</comment>
<dbReference type="Pfam" id="PF14291">
    <property type="entry name" value="DUF4371"/>
    <property type="match status" value="1"/>
</dbReference>
<feature type="domain" description="HAT C-terminal dimerisation" evidence="2">
    <location>
        <begin position="668"/>
        <end position="732"/>
    </location>
</feature>
<dbReference type="AlphaFoldDB" id="A0A0J7NNB2"/>
<evidence type="ECO:0000313" key="5">
    <source>
        <dbReference type="Proteomes" id="UP000036403"/>
    </source>
</evidence>
<gene>
    <name evidence="4" type="ORF">RF55_5874</name>
</gene>
<dbReference type="InterPro" id="IPR025398">
    <property type="entry name" value="DUF4371"/>
</dbReference>
<evidence type="ECO:0000259" key="2">
    <source>
        <dbReference type="Pfam" id="PF05699"/>
    </source>
</evidence>
<name>A0A0J7NNB2_LASNI</name>
<dbReference type="STRING" id="67767.A0A0J7NNB2"/>
<evidence type="ECO:0000256" key="1">
    <source>
        <dbReference type="SAM" id="MobiDB-lite"/>
    </source>
</evidence>
<feature type="domain" description="DUF4371" evidence="3">
    <location>
        <begin position="162"/>
        <end position="368"/>
    </location>
</feature>
<dbReference type="InterPro" id="IPR012337">
    <property type="entry name" value="RNaseH-like_sf"/>
</dbReference>
<proteinExistence type="predicted"/>